<evidence type="ECO:0000256" key="1">
    <source>
        <dbReference type="SAM" id="MobiDB-lite"/>
    </source>
</evidence>
<feature type="transmembrane region" description="Helical" evidence="2">
    <location>
        <begin position="154"/>
        <end position="184"/>
    </location>
</feature>
<reference evidence="3 4" key="1">
    <citation type="submission" date="2017-03" db="EMBL/GenBank/DDBJ databases">
        <title>WGS assembly of Porphyra umbilicalis.</title>
        <authorList>
            <person name="Brawley S.H."/>
            <person name="Blouin N.A."/>
            <person name="Ficko-Blean E."/>
            <person name="Wheeler G.L."/>
            <person name="Lohr M."/>
            <person name="Goodson H.V."/>
            <person name="Jenkins J.W."/>
            <person name="Blaby-Haas C.E."/>
            <person name="Helliwell K.E."/>
            <person name="Chan C."/>
            <person name="Marriage T."/>
            <person name="Bhattacharya D."/>
            <person name="Klein A.S."/>
            <person name="Badis Y."/>
            <person name="Brodie J."/>
            <person name="Cao Y."/>
            <person name="Collen J."/>
            <person name="Dittami S.M."/>
            <person name="Gachon C.M."/>
            <person name="Green B.R."/>
            <person name="Karpowicz S."/>
            <person name="Kim J.W."/>
            <person name="Kudahl U."/>
            <person name="Lin S."/>
            <person name="Michel G."/>
            <person name="Mittag M."/>
            <person name="Olson B.J."/>
            <person name="Pangilinan J."/>
            <person name="Peng Y."/>
            <person name="Qiu H."/>
            <person name="Shu S."/>
            <person name="Singer J.T."/>
            <person name="Smith A.G."/>
            <person name="Sprecher B.N."/>
            <person name="Wagner V."/>
            <person name="Wang W."/>
            <person name="Wang Z.-Y."/>
            <person name="Yan J."/>
            <person name="Yarish C."/>
            <person name="Zoeuner-Riek S."/>
            <person name="Zhuang Y."/>
            <person name="Zou Y."/>
            <person name="Lindquist E.A."/>
            <person name="Grimwood J."/>
            <person name="Barry K."/>
            <person name="Rokhsar D.S."/>
            <person name="Schmutz J."/>
            <person name="Stiller J.W."/>
            <person name="Grossman A.R."/>
            <person name="Prochnik S.E."/>
        </authorList>
    </citation>
    <scope>NUCLEOTIDE SEQUENCE [LARGE SCALE GENOMIC DNA]</scope>
    <source>
        <strain evidence="3">4086291</strain>
    </source>
</reference>
<feature type="transmembrane region" description="Helical" evidence="2">
    <location>
        <begin position="53"/>
        <end position="80"/>
    </location>
</feature>
<keyword evidence="2" id="KW-1133">Transmembrane helix</keyword>
<feature type="region of interest" description="Disordered" evidence="1">
    <location>
        <begin position="194"/>
        <end position="278"/>
    </location>
</feature>
<name>A0A1X6PHU5_PORUM</name>
<organism evidence="3 4">
    <name type="scientific">Porphyra umbilicalis</name>
    <name type="common">Purple laver</name>
    <name type="synonym">Red alga</name>
    <dbReference type="NCBI Taxonomy" id="2786"/>
    <lineage>
        <taxon>Eukaryota</taxon>
        <taxon>Rhodophyta</taxon>
        <taxon>Bangiophyceae</taxon>
        <taxon>Bangiales</taxon>
        <taxon>Bangiaceae</taxon>
        <taxon>Porphyra</taxon>
    </lineage>
</organism>
<feature type="compositionally biased region" description="Gly residues" evidence="1">
    <location>
        <begin position="255"/>
        <end position="266"/>
    </location>
</feature>
<dbReference type="AlphaFoldDB" id="A0A1X6PHU5"/>
<evidence type="ECO:0000313" key="4">
    <source>
        <dbReference type="Proteomes" id="UP000218209"/>
    </source>
</evidence>
<feature type="transmembrane region" description="Helical" evidence="2">
    <location>
        <begin position="101"/>
        <end position="134"/>
    </location>
</feature>
<evidence type="ECO:0000256" key="2">
    <source>
        <dbReference type="SAM" id="Phobius"/>
    </source>
</evidence>
<keyword evidence="2" id="KW-0812">Transmembrane</keyword>
<gene>
    <name evidence="3" type="ORF">BU14_0052s0067</name>
</gene>
<dbReference type="Proteomes" id="UP000218209">
    <property type="component" value="Unassembled WGS sequence"/>
</dbReference>
<feature type="transmembrane region" description="Helical" evidence="2">
    <location>
        <begin position="12"/>
        <end position="33"/>
    </location>
</feature>
<proteinExistence type="predicted"/>
<feature type="compositionally biased region" description="Basic and acidic residues" evidence="1">
    <location>
        <begin position="214"/>
        <end position="227"/>
    </location>
</feature>
<dbReference type="EMBL" id="KV918775">
    <property type="protein sequence ID" value="OSX80454.1"/>
    <property type="molecule type" value="Genomic_DNA"/>
</dbReference>
<sequence>MLHAGRSGFPVHARATQAYLIAVMAATLVPTLLATRPGLLPRPPLAFPPPLSLLVLSVSHGLTVRSPASLIAGALFLYGTRHVERLSSTGVHGARLAAAAALYAAYTLVVGTAGVGVSPGPWGVIGVLVLDMAIEVPPLLGGPAPGLGVGDTGVMVGLALLALLLGGPGAAAAAAGGLLVGVVLRLGRGGAALRSPPRVPPLAPGGSPSAATIGDRREPAADGRGGADEAGGTGGRPTVRGGECRRWRARRAGRGARGGGGGGGRAGGRRRRRVGRDGLLRGAVTGSAGGGGWGCADGSRDAVSRGHIGRGCAAGSAAFFVCLFLSLPFLCSCLVPPPLRCSFVDCASMPNGMLGCVFVHVPLLQGVGRERVGDPAG</sequence>
<feature type="transmembrane region" description="Helical" evidence="2">
    <location>
        <begin position="308"/>
        <end position="330"/>
    </location>
</feature>
<keyword evidence="4" id="KW-1185">Reference proteome</keyword>
<keyword evidence="2" id="KW-0472">Membrane</keyword>
<evidence type="ECO:0000313" key="3">
    <source>
        <dbReference type="EMBL" id="OSX80454.1"/>
    </source>
</evidence>
<protein>
    <submittedName>
        <fullName evidence="3">Uncharacterized protein</fullName>
    </submittedName>
</protein>
<accession>A0A1X6PHU5</accession>